<proteinExistence type="predicted"/>
<organism evidence="2 3">
    <name type="scientific">Exophiala spinifera</name>
    <dbReference type="NCBI Taxonomy" id="91928"/>
    <lineage>
        <taxon>Eukaryota</taxon>
        <taxon>Fungi</taxon>
        <taxon>Dikarya</taxon>
        <taxon>Ascomycota</taxon>
        <taxon>Pezizomycotina</taxon>
        <taxon>Eurotiomycetes</taxon>
        <taxon>Chaetothyriomycetidae</taxon>
        <taxon>Chaetothyriales</taxon>
        <taxon>Herpotrichiellaceae</taxon>
        <taxon>Exophiala</taxon>
    </lineage>
</organism>
<evidence type="ECO:0000313" key="3">
    <source>
        <dbReference type="Proteomes" id="UP000053328"/>
    </source>
</evidence>
<dbReference type="InterPro" id="IPR002048">
    <property type="entry name" value="EF_hand_dom"/>
</dbReference>
<dbReference type="EMBL" id="KN847494">
    <property type="protein sequence ID" value="KIW16963.1"/>
    <property type="molecule type" value="Genomic_DNA"/>
</dbReference>
<dbReference type="GO" id="GO:0005509">
    <property type="term" value="F:calcium ion binding"/>
    <property type="evidence" value="ECO:0007669"/>
    <property type="project" value="InterPro"/>
</dbReference>
<dbReference type="RefSeq" id="XP_016237179.1">
    <property type="nucleotide sequence ID" value="XM_016378502.1"/>
</dbReference>
<reference evidence="2 3" key="1">
    <citation type="submission" date="2015-01" db="EMBL/GenBank/DDBJ databases">
        <title>The Genome Sequence of Exophiala spinifera CBS89968.</title>
        <authorList>
            <consortium name="The Broad Institute Genomics Platform"/>
            <person name="Cuomo C."/>
            <person name="de Hoog S."/>
            <person name="Gorbushina A."/>
            <person name="Stielow B."/>
            <person name="Teixiera M."/>
            <person name="Abouelleil A."/>
            <person name="Chapman S.B."/>
            <person name="Priest M."/>
            <person name="Young S.K."/>
            <person name="Wortman J."/>
            <person name="Nusbaum C."/>
            <person name="Birren B."/>
        </authorList>
    </citation>
    <scope>NUCLEOTIDE SEQUENCE [LARGE SCALE GENOMIC DNA]</scope>
    <source>
        <strain evidence="2 3">CBS 89968</strain>
    </source>
</reference>
<sequence length="157" mass="16910">MVSAYCCSSPAFCADGSESSIWECCAYGSCNIFCCNCDGGCITASKKRSWTDWGHGRGCSPFPGAFDADEVCPATISDDQCVIDKLDALDGNLDGRVSLAEVLASPDIVRPLITQLDLDPEDIKVKMTELFNIFDTNKDGYLDLAEASARQVVKISK</sequence>
<dbReference type="InterPro" id="IPR025061">
    <property type="entry name" value="Diedel"/>
</dbReference>
<keyword evidence="3" id="KW-1185">Reference proteome</keyword>
<gene>
    <name evidence="2" type="ORF">PV08_04154</name>
</gene>
<dbReference type="GeneID" id="27331237"/>
<feature type="domain" description="EF-hand" evidence="1">
    <location>
        <begin position="130"/>
        <end position="146"/>
    </location>
</feature>
<evidence type="ECO:0000313" key="2">
    <source>
        <dbReference type="EMBL" id="KIW16963.1"/>
    </source>
</evidence>
<protein>
    <recommendedName>
        <fullName evidence="1">EF-hand domain-containing protein</fullName>
    </recommendedName>
</protein>
<name>A0A0D2BDF0_9EURO</name>
<evidence type="ECO:0000259" key="1">
    <source>
        <dbReference type="Pfam" id="PF13202"/>
    </source>
</evidence>
<dbReference type="InterPro" id="IPR011992">
    <property type="entry name" value="EF-hand-dom_pair"/>
</dbReference>
<dbReference type="HOGENOM" id="CLU_1594550_0_0_1"/>
<dbReference type="OrthoDB" id="4120143at2759"/>
<accession>A0A0D2BDF0</accession>
<dbReference type="Pfam" id="PF13164">
    <property type="entry name" value="Diedel"/>
    <property type="match status" value="1"/>
</dbReference>
<dbReference type="AlphaFoldDB" id="A0A0D2BDF0"/>
<dbReference type="Proteomes" id="UP000053328">
    <property type="component" value="Unassembled WGS sequence"/>
</dbReference>
<dbReference type="VEuPathDB" id="FungiDB:PV08_04154"/>
<dbReference type="Gene3D" id="1.10.238.10">
    <property type="entry name" value="EF-hand"/>
    <property type="match status" value="1"/>
</dbReference>
<dbReference type="Gene3D" id="3.30.70.2800">
    <property type="match status" value="1"/>
</dbReference>
<dbReference type="SUPFAM" id="SSF47473">
    <property type="entry name" value="EF-hand"/>
    <property type="match status" value="1"/>
</dbReference>
<dbReference type="Pfam" id="PF13202">
    <property type="entry name" value="EF-hand_5"/>
    <property type="match status" value="1"/>
</dbReference>